<keyword evidence="3" id="KW-1185">Reference proteome</keyword>
<dbReference type="InterPro" id="IPR041581">
    <property type="entry name" value="Glyoxalase_6"/>
</dbReference>
<dbReference type="InterPro" id="IPR037523">
    <property type="entry name" value="VOC_core"/>
</dbReference>
<name>A0ABP5VG23_9ACTN</name>
<comment type="caution">
    <text evidence="2">The sequence shown here is derived from an EMBL/GenBank/DDBJ whole genome shotgun (WGS) entry which is preliminary data.</text>
</comment>
<evidence type="ECO:0000259" key="1">
    <source>
        <dbReference type="PROSITE" id="PS51819"/>
    </source>
</evidence>
<dbReference type="PROSITE" id="PS51819">
    <property type="entry name" value="VOC"/>
    <property type="match status" value="1"/>
</dbReference>
<dbReference type="CDD" id="cd07247">
    <property type="entry name" value="SgaA_N_like"/>
    <property type="match status" value="2"/>
</dbReference>
<dbReference type="InterPro" id="IPR004360">
    <property type="entry name" value="Glyas_Fos-R_dOase_dom"/>
</dbReference>
<reference evidence="3" key="1">
    <citation type="journal article" date="2019" name="Int. J. Syst. Evol. Microbiol.">
        <title>The Global Catalogue of Microorganisms (GCM) 10K type strain sequencing project: providing services to taxonomists for standard genome sequencing and annotation.</title>
        <authorList>
            <consortium name="The Broad Institute Genomics Platform"/>
            <consortium name="The Broad Institute Genome Sequencing Center for Infectious Disease"/>
            <person name="Wu L."/>
            <person name="Ma J."/>
        </authorList>
    </citation>
    <scope>NUCLEOTIDE SEQUENCE [LARGE SCALE GENOMIC DNA]</scope>
    <source>
        <strain evidence="3">JCM 3325</strain>
    </source>
</reference>
<feature type="domain" description="VOC" evidence="1">
    <location>
        <begin position="11"/>
        <end position="128"/>
    </location>
</feature>
<dbReference type="PANTHER" id="PTHR33993">
    <property type="entry name" value="GLYOXALASE-RELATED"/>
    <property type="match status" value="1"/>
</dbReference>
<dbReference type="Proteomes" id="UP001501231">
    <property type="component" value="Unassembled WGS sequence"/>
</dbReference>
<sequence length="265" mass="28538">MPEITSYEPGSPNWVELSSPDIEASKAFYCELFDWSVYTVADHWVGDFSIFTRGDVTGPEVAGLTSLADDSISATWICYFSVNDADAAADAVLEAGGQVHMEPTNVAHMGRVVLAADTQGAGFGLWQPFAFPGAALFDEPNTVSWVELACGDTGKAMDFYGRVLGWSGPTEMQGVVSTYYVWRVGGRRVAGVVRAAGRRLSGDVPARWMPYFAVPDCEASVAQAERLGGTVRLPCTDTPNGRFSVLSDPTSATLAIIKRRFEDTP</sequence>
<dbReference type="PANTHER" id="PTHR33993:SF14">
    <property type="entry name" value="GB|AAF24581.1"/>
    <property type="match status" value="1"/>
</dbReference>
<organism evidence="2 3">
    <name type="scientific">Actinomadura vinacea</name>
    <dbReference type="NCBI Taxonomy" id="115336"/>
    <lineage>
        <taxon>Bacteria</taxon>
        <taxon>Bacillati</taxon>
        <taxon>Actinomycetota</taxon>
        <taxon>Actinomycetes</taxon>
        <taxon>Streptosporangiales</taxon>
        <taxon>Thermomonosporaceae</taxon>
        <taxon>Actinomadura</taxon>
    </lineage>
</organism>
<dbReference type="InterPro" id="IPR052164">
    <property type="entry name" value="Anthracycline_SecMetBiosynth"/>
</dbReference>
<dbReference type="EMBL" id="BAAARW010000001">
    <property type="protein sequence ID" value="GAA2398525.1"/>
    <property type="molecule type" value="Genomic_DNA"/>
</dbReference>
<accession>A0ABP5VG23</accession>
<dbReference type="RefSeq" id="WP_344586292.1">
    <property type="nucleotide sequence ID" value="NZ_BAAARW010000001.1"/>
</dbReference>
<dbReference type="Gene3D" id="3.10.180.10">
    <property type="entry name" value="2,3-Dihydroxybiphenyl 1,2-Dioxygenase, domain 1"/>
    <property type="match status" value="2"/>
</dbReference>
<protein>
    <submittedName>
        <fullName evidence="2">VOC family protein</fullName>
    </submittedName>
</protein>
<evidence type="ECO:0000313" key="3">
    <source>
        <dbReference type="Proteomes" id="UP001501231"/>
    </source>
</evidence>
<dbReference type="Pfam" id="PF18029">
    <property type="entry name" value="Glyoxalase_6"/>
    <property type="match status" value="1"/>
</dbReference>
<dbReference type="Pfam" id="PF00903">
    <property type="entry name" value="Glyoxalase"/>
    <property type="match status" value="1"/>
</dbReference>
<proteinExistence type="predicted"/>
<dbReference type="SUPFAM" id="SSF54593">
    <property type="entry name" value="Glyoxalase/Bleomycin resistance protein/Dihydroxybiphenyl dioxygenase"/>
    <property type="match status" value="2"/>
</dbReference>
<dbReference type="InterPro" id="IPR029068">
    <property type="entry name" value="Glyas_Bleomycin-R_OHBP_Dase"/>
</dbReference>
<evidence type="ECO:0000313" key="2">
    <source>
        <dbReference type="EMBL" id="GAA2398525.1"/>
    </source>
</evidence>
<gene>
    <name evidence="2" type="ORF">GCM10010191_01570</name>
</gene>